<comment type="caution">
    <text evidence="2">The sequence shown here is derived from an EMBL/GenBank/DDBJ whole genome shotgun (WGS) entry which is preliminary data.</text>
</comment>
<feature type="compositionally biased region" description="Polar residues" evidence="1">
    <location>
        <begin position="149"/>
        <end position="182"/>
    </location>
</feature>
<evidence type="ECO:0000256" key="1">
    <source>
        <dbReference type="SAM" id="MobiDB-lite"/>
    </source>
</evidence>
<organism evidence="2 3">
    <name type="scientific">Pseudomonas syringae pv. castaneae</name>
    <dbReference type="NCBI Taxonomy" id="264450"/>
    <lineage>
        <taxon>Bacteria</taxon>
        <taxon>Pseudomonadati</taxon>
        <taxon>Pseudomonadota</taxon>
        <taxon>Gammaproteobacteria</taxon>
        <taxon>Pseudomonadales</taxon>
        <taxon>Pseudomonadaceae</taxon>
        <taxon>Pseudomonas</taxon>
        <taxon>Pseudomonas syringae</taxon>
    </lineage>
</organism>
<gene>
    <name evidence="2" type="ORF">ALO79_200244</name>
</gene>
<dbReference type="EMBL" id="LJQD01000053">
    <property type="protein sequence ID" value="KPW99467.1"/>
    <property type="molecule type" value="Genomic_DNA"/>
</dbReference>
<reference evidence="2 3" key="1">
    <citation type="submission" date="2015-09" db="EMBL/GenBank/DDBJ databases">
        <title>Genome announcement of multiple Pseudomonas syringae strains.</title>
        <authorList>
            <person name="Thakur S."/>
            <person name="Wang P.W."/>
            <person name="Gong Y."/>
            <person name="Weir B.S."/>
            <person name="Guttman D.S."/>
        </authorList>
    </citation>
    <scope>NUCLEOTIDE SEQUENCE [LARGE SCALE GENOMIC DNA]</scope>
    <source>
        <strain evidence="2 3">ICMP9419</strain>
    </source>
</reference>
<evidence type="ECO:0000313" key="3">
    <source>
        <dbReference type="Proteomes" id="UP000050381"/>
    </source>
</evidence>
<dbReference type="AlphaFoldDB" id="A0A0P9NQD6"/>
<sequence length="211" mass="22626">MQGAGGGRIQRVFDGTCQLIQGGFVAFDGFGGGRLLRGQVSGGKIGAVDQIAGGAHELGGRGGTQLERRDVFVEHRLGLFVADPLAGGHARTTAHAGLGFKQGHRPTFVLQLIGRREPRQAATDDDGRRLLVLRQRRNAEEPYHHQRTRAQPTSRHSANSGIKQEKFQVSSQPAQRTAKNTSAIKTPPATSIASLKVAGTTQWVVRRAVIA</sequence>
<protein>
    <submittedName>
        <fullName evidence="2">Uncharacterized protein</fullName>
    </submittedName>
</protein>
<feature type="region of interest" description="Disordered" evidence="1">
    <location>
        <begin position="135"/>
        <end position="182"/>
    </location>
</feature>
<name>A0A0P9NQD6_PSESX</name>
<dbReference type="Proteomes" id="UP000050381">
    <property type="component" value="Unassembled WGS sequence"/>
</dbReference>
<accession>A0A0P9NQD6</accession>
<proteinExistence type="predicted"/>
<evidence type="ECO:0000313" key="2">
    <source>
        <dbReference type="EMBL" id="KPW99467.1"/>
    </source>
</evidence>